<dbReference type="EMBL" id="CP019791">
    <property type="protein sequence ID" value="AQT68619.1"/>
    <property type="molecule type" value="Genomic_DNA"/>
</dbReference>
<protein>
    <submittedName>
        <fullName evidence="3">Virulence factor Mce family protein</fullName>
    </submittedName>
</protein>
<dbReference type="Pfam" id="PF02470">
    <property type="entry name" value="MlaD"/>
    <property type="match status" value="1"/>
</dbReference>
<evidence type="ECO:0000313" key="3">
    <source>
        <dbReference type="EMBL" id="AQT68619.1"/>
    </source>
</evidence>
<keyword evidence="1" id="KW-0812">Transmembrane</keyword>
<dbReference type="SUPFAM" id="SSF58104">
    <property type="entry name" value="Methyl-accepting chemotaxis protein (MCP) signaling domain"/>
    <property type="match status" value="1"/>
</dbReference>
<name>A0A1U9NL29_9BACT</name>
<feature type="transmembrane region" description="Helical" evidence="1">
    <location>
        <begin position="12"/>
        <end position="34"/>
    </location>
</feature>
<dbReference type="PANTHER" id="PTHR33371:SF4">
    <property type="entry name" value="INTERMEMBRANE PHOSPHOLIPID TRANSPORT SYSTEM BINDING PROTEIN MLAD"/>
    <property type="match status" value="1"/>
</dbReference>
<keyword evidence="1" id="KW-1133">Transmembrane helix</keyword>
<dbReference type="InterPro" id="IPR003399">
    <property type="entry name" value="Mce/MlaD"/>
</dbReference>
<dbReference type="InterPro" id="IPR052336">
    <property type="entry name" value="MlaD_Phospholipid_Transporter"/>
</dbReference>
<dbReference type="PANTHER" id="PTHR33371">
    <property type="entry name" value="INTERMEMBRANE PHOSPHOLIPID TRANSPORT SYSTEM BINDING PROTEIN MLAD-RELATED"/>
    <property type="match status" value="1"/>
</dbReference>
<reference evidence="4" key="1">
    <citation type="submission" date="2017-02" db="EMBL/GenBank/DDBJ databases">
        <title>Comparative genomics and description of representatives of a novel lineage of planctomycetes thriving in anoxic sediments.</title>
        <authorList>
            <person name="Spring S."/>
            <person name="Bunk B."/>
            <person name="Sproer C."/>
        </authorList>
    </citation>
    <scope>NUCLEOTIDE SEQUENCE [LARGE SCALE GENOMIC DNA]</scope>
    <source>
        <strain evidence="4">ST-NAGAB-D1</strain>
    </source>
</reference>
<keyword evidence="4" id="KW-1185">Reference proteome</keyword>
<organism evidence="3 4">
    <name type="scientific">Anaerohalosphaera lusitana</name>
    <dbReference type="NCBI Taxonomy" id="1936003"/>
    <lineage>
        <taxon>Bacteria</taxon>
        <taxon>Pseudomonadati</taxon>
        <taxon>Planctomycetota</taxon>
        <taxon>Phycisphaerae</taxon>
        <taxon>Sedimentisphaerales</taxon>
        <taxon>Anaerohalosphaeraceae</taxon>
        <taxon>Anaerohalosphaera</taxon>
    </lineage>
</organism>
<feature type="domain" description="Mce/MlaD" evidence="2">
    <location>
        <begin position="45"/>
        <end position="132"/>
    </location>
</feature>
<evidence type="ECO:0000259" key="2">
    <source>
        <dbReference type="Pfam" id="PF02470"/>
    </source>
</evidence>
<dbReference type="RefSeq" id="WP_146661786.1">
    <property type="nucleotide sequence ID" value="NZ_CP019791.1"/>
</dbReference>
<evidence type="ECO:0000256" key="1">
    <source>
        <dbReference type="SAM" id="Phobius"/>
    </source>
</evidence>
<dbReference type="STRING" id="1936003.STSP2_01787"/>
<accession>A0A1U9NL29</accession>
<proteinExistence type="predicted"/>
<dbReference type="KEGG" id="alus:STSP2_01787"/>
<dbReference type="Proteomes" id="UP000189674">
    <property type="component" value="Chromosome"/>
</dbReference>
<sequence>MADYNTQQRHRNTIVGGFVIIAFCALIWMIAMFGELPVMATEWTSYEITAEFPQSAGIHKTTPVRYVGYPVGKVTQVAEPQFNLVETPQGKISQPKVTVRIAIDQDYSMIPANVKVRLTTRSMGSSYIELLPNDEEPVPMEDGSVKFLTQGMRLEGYVGAANEFIPEHIQDKLEVLVVKVTDLTTNLNDVLGDVENKKNIQQTLAHIADVTRQAGDAMEKFTSMTEQAGTTLGDISDLTDRADDTLVSIEDLSHSTKNAVLDTVSRLDDALVSVNNILHKIDQGEGTTAKMLNDGKLYENLLDSTKELENALQQFKNFAEEARRDGLKIKL</sequence>
<keyword evidence="1" id="KW-0472">Membrane</keyword>
<evidence type="ECO:0000313" key="4">
    <source>
        <dbReference type="Proteomes" id="UP000189674"/>
    </source>
</evidence>
<dbReference type="AlphaFoldDB" id="A0A1U9NL29"/>
<gene>
    <name evidence="3" type="ORF">STSP2_01787</name>
</gene>
<dbReference type="OrthoDB" id="260338at2"/>